<evidence type="ECO:0000313" key="4">
    <source>
        <dbReference type="Proteomes" id="UP000000311"/>
    </source>
</evidence>
<dbReference type="InterPro" id="IPR002213">
    <property type="entry name" value="UDP_glucos_trans"/>
</dbReference>
<dbReference type="GO" id="GO:0008194">
    <property type="term" value="F:UDP-glycosyltransferase activity"/>
    <property type="evidence" value="ECO:0007669"/>
    <property type="project" value="InterPro"/>
</dbReference>
<dbReference type="SUPFAM" id="SSF53756">
    <property type="entry name" value="UDP-Glycosyltransferase/glycogen phosphorylase"/>
    <property type="match status" value="1"/>
</dbReference>
<dbReference type="Pfam" id="PF00201">
    <property type="entry name" value="UDPGT"/>
    <property type="match status" value="1"/>
</dbReference>
<proteinExistence type="predicted"/>
<dbReference type="OrthoDB" id="5835829at2759"/>
<dbReference type="AlphaFoldDB" id="E2ABK0"/>
<organism evidence="4">
    <name type="scientific">Camponotus floridanus</name>
    <name type="common">Florida carpenter ant</name>
    <dbReference type="NCBI Taxonomy" id="104421"/>
    <lineage>
        <taxon>Eukaryota</taxon>
        <taxon>Metazoa</taxon>
        <taxon>Ecdysozoa</taxon>
        <taxon>Arthropoda</taxon>
        <taxon>Hexapoda</taxon>
        <taxon>Insecta</taxon>
        <taxon>Pterygota</taxon>
        <taxon>Neoptera</taxon>
        <taxon>Endopterygota</taxon>
        <taxon>Hymenoptera</taxon>
        <taxon>Apocrita</taxon>
        <taxon>Aculeata</taxon>
        <taxon>Formicoidea</taxon>
        <taxon>Formicidae</taxon>
        <taxon>Formicinae</taxon>
        <taxon>Camponotus</taxon>
    </lineage>
</organism>
<reference evidence="3 4" key="1">
    <citation type="journal article" date="2010" name="Science">
        <title>Genomic comparison of the ants Camponotus floridanus and Harpegnathos saltator.</title>
        <authorList>
            <person name="Bonasio R."/>
            <person name="Zhang G."/>
            <person name="Ye C."/>
            <person name="Mutti N.S."/>
            <person name="Fang X."/>
            <person name="Qin N."/>
            <person name="Donahue G."/>
            <person name="Yang P."/>
            <person name="Li Q."/>
            <person name="Li C."/>
            <person name="Zhang P."/>
            <person name="Huang Z."/>
            <person name="Berger S.L."/>
            <person name="Reinberg D."/>
            <person name="Wang J."/>
            <person name="Liebig J."/>
        </authorList>
    </citation>
    <scope>NUCLEOTIDE SEQUENCE [LARGE SCALE GENOMIC DNA]</scope>
    <source>
        <strain evidence="4">C129</strain>
    </source>
</reference>
<keyword evidence="1 3" id="KW-0808">Transferase</keyword>
<protein>
    <submittedName>
        <fullName evidence="3">UDP-glucuronosyltransferase 2A3</fullName>
    </submittedName>
</protein>
<evidence type="ECO:0000313" key="3">
    <source>
        <dbReference type="EMBL" id="EFN69195.1"/>
    </source>
</evidence>
<feature type="transmembrane region" description="Helical" evidence="2">
    <location>
        <begin position="52"/>
        <end position="75"/>
    </location>
</feature>
<keyword evidence="2" id="KW-0812">Transmembrane</keyword>
<keyword evidence="2" id="KW-0472">Membrane</keyword>
<keyword evidence="2" id="KW-1133">Transmembrane helix</keyword>
<evidence type="ECO:0000256" key="2">
    <source>
        <dbReference type="SAM" id="Phobius"/>
    </source>
</evidence>
<dbReference type="EMBL" id="GL438292">
    <property type="protein sequence ID" value="EFN69195.1"/>
    <property type="molecule type" value="Genomic_DNA"/>
</dbReference>
<accession>E2ABK0</accession>
<evidence type="ECO:0000256" key="1">
    <source>
        <dbReference type="ARBA" id="ARBA00022679"/>
    </source>
</evidence>
<dbReference type="OMA" id="MYHENAQ"/>
<sequence>MLKLRDLLHDLPYDPLNNAVWWIEHVIRHKGARHLRNKSRDMPWYKTQLLDIQAIVLVSLVFVAYIIVVIMRFTFQIVKQELRKRLVSSAKKQQ</sequence>
<dbReference type="Proteomes" id="UP000000311">
    <property type="component" value="Unassembled WGS sequence"/>
</dbReference>
<dbReference type="InParanoid" id="E2ABK0"/>
<gene>
    <name evidence="3" type="ORF">EAG_03005</name>
</gene>
<keyword evidence="4" id="KW-1185">Reference proteome</keyword>
<name>E2ABK0_CAMFO</name>